<dbReference type="Proteomes" id="UP001295740">
    <property type="component" value="Unassembled WGS sequence"/>
</dbReference>
<dbReference type="AlphaFoldDB" id="A0AAI8VP36"/>
<accession>A0AAI8VP36</accession>
<gene>
    <name evidence="1" type="ORF">KHLLAP_LOCUS8983</name>
</gene>
<sequence length="484" mass="54698">MAWQRAQPGRGEYPAYMHHFYDGSLFPPCRPQQEISDPSVDLLCIMCDERGRIQCQSCHAPYCSDTCRAKDRSEHAKLCDSFATEFTNSNRPTGCIRALLFPARGINPKLVWVRNEGPMGTLFNAASVLAHDLGTPDIDWHPVARNINGCIPFRRAGHGVRSLGWNHLAIESLNVNESVLRLGRPWFSFVQYGPILFEGYSRVVSEDDLSRQDLRSEDITPRDFRSIVDFFLDMMPNPCISNLERFPWSSRNCLPRQAVKINCDGDLERFHSFVNGPLFPRYEEAWVPSSSMNSPRWTVTSIQHLGLHWVCQQCLTNLDFFNLDMSGLKNEQGNIFQEWSLRRLNRLFLAEGMELIGVGSVLVMYENGAPINRFHVAAVVDYMKVADRAGLLGESPGEDAGNYASSTPGREREQFERFWTQWLGRVSDHHDVGGVHHPTHWNGILSPSWSRPVPIASILYISTISVFLLITMPLGPCASNGIIG</sequence>
<proteinExistence type="predicted"/>
<evidence type="ECO:0000313" key="1">
    <source>
        <dbReference type="EMBL" id="CAJ2508515.1"/>
    </source>
</evidence>
<reference evidence="1" key="1">
    <citation type="submission" date="2023-10" db="EMBL/GenBank/DDBJ databases">
        <authorList>
            <person name="Hackl T."/>
        </authorList>
    </citation>
    <scope>NUCLEOTIDE SEQUENCE</scope>
</reference>
<keyword evidence="2" id="KW-1185">Reference proteome</keyword>
<dbReference type="SUPFAM" id="SSF144232">
    <property type="entry name" value="HIT/MYND zinc finger-like"/>
    <property type="match status" value="1"/>
</dbReference>
<organism evidence="1 2">
    <name type="scientific">Anthostomella pinea</name>
    <dbReference type="NCBI Taxonomy" id="933095"/>
    <lineage>
        <taxon>Eukaryota</taxon>
        <taxon>Fungi</taxon>
        <taxon>Dikarya</taxon>
        <taxon>Ascomycota</taxon>
        <taxon>Pezizomycotina</taxon>
        <taxon>Sordariomycetes</taxon>
        <taxon>Xylariomycetidae</taxon>
        <taxon>Xylariales</taxon>
        <taxon>Xylariaceae</taxon>
        <taxon>Anthostomella</taxon>
    </lineage>
</organism>
<comment type="caution">
    <text evidence="1">The sequence shown here is derived from an EMBL/GenBank/DDBJ whole genome shotgun (WGS) entry which is preliminary data.</text>
</comment>
<dbReference type="EMBL" id="CAUWAG010000012">
    <property type="protein sequence ID" value="CAJ2508515.1"/>
    <property type="molecule type" value="Genomic_DNA"/>
</dbReference>
<name>A0AAI8VP36_9PEZI</name>
<evidence type="ECO:0000313" key="2">
    <source>
        <dbReference type="Proteomes" id="UP001295740"/>
    </source>
</evidence>
<protein>
    <submittedName>
        <fullName evidence="1">Uu.00g135410.m01.CDS01</fullName>
    </submittedName>
</protein>